<evidence type="ECO:0000313" key="2">
    <source>
        <dbReference type="Proteomes" id="UP000199310"/>
    </source>
</evidence>
<dbReference type="STRING" id="29529.SAMN04488122_1940"/>
<keyword evidence="2" id="KW-1185">Reference proteome</keyword>
<proteinExistence type="predicted"/>
<name>A0A1I0QZP3_9BACT</name>
<dbReference type="EMBL" id="FOJG01000001">
    <property type="protein sequence ID" value="SEW33200.1"/>
    <property type="molecule type" value="Genomic_DNA"/>
</dbReference>
<reference evidence="2" key="1">
    <citation type="submission" date="2016-10" db="EMBL/GenBank/DDBJ databases">
        <authorList>
            <person name="Varghese N."/>
            <person name="Submissions S."/>
        </authorList>
    </citation>
    <scope>NUCLEOTIDE SEQUENCE [LARGE SCALE GENOMIC DNA]</scope>
    <source>
        <strain evidence="2">DSM 3695</strain>
    </source>
</reference>
<evidence type="ECO:0000313" key="1">
    <source>
        <dbReference type="EMBL" id="SEW33200.1"/>
    </source>
</evidence>
<protein>
    <submittedName>
        <fullName evidence="1">Uncharacterized protein</fullName>
    </submittedName>
</protein>
<dbReference type="OrthoDB" id="660074at2"/>
<dbReference type="AlphaFoldDB" id="A0A1I0QZP3"/>
<gene>
    <name evidence="1" type="ORF">SAMN04488122_1940</name>
</gene>
<dbReference type="RefSeq" id="WP_089893715.1">
    <property type="nucleotide sequence ID" value="NZ_FOJG01000001.1"/>
</dbReference>
<dbReference type="Proteomes" id="UP000199310">
    <property type="component" value="Unassembled WGS sequence"/>
</dbReference>
<sequence length="724" mass="75075">MKLQGLVKVCAAVLFCLGNQQLKAQQLKLGTNPSLTKQSAILELESKKQALLITRIADSNQIVSPVNGMIIYLESDNTFRVRANNYWNKLIADGAVKTINGDAAAVQNITAVNTAGTFGFNTTAGTHKLTIPDATTTAAGFMNLGAQSFKGLKTFTEGLYTKSLRVTDDVSTPTKLLGKDVNGDIASLTLDGNMSITAGQLNVANGTASWNANKLKSIDIDFTVAPTTNQVLTYDGTKWIAKNGATGTGTVTSVGLTMPGIFTVSGSPVTTSGTLAASLNPQAAKAVLVGPISGGLTTPTFRALEVTDLPDLSGSYIKNTTTTQATSNFNISGAGVIGTTLTVTGLGAAGSIPFTGSGGLISVNNAGLSWNNATPKLTVGGTMRLTGNIGTATTKILGRDNNGDISNVNLDATTLDFTTTAGTVAVKKGDAIWNASQLQGKAIASPLNPADGQVLKWNQASSTFVPAEDITGGTSYGDIPAPTDDISGATSTDPLFRMKIWKGSGKVSNGPNTGPTGAAAWSVLAFQNSSGGNQYTTHLYFDKNTLAMKEWGGGIPLTTNAGNGWYKVVTTAGDNIFDNGGILYASMTSDATSEVTQDYANFFWDKTNKRLGIKTNTPTANLDVNGTVKLGTDGDVFNSLIKDVATNTSKSVAKGIGFIVIPYTGAKVNGVVTVSPRTDPTTNVFMIGAASIRAANTITVQVYNTGTATNSTFNAISWDITIIQ</sequence>
<accession>A0A1I0QZP3</accession>
<organism evidence="1 2">
    <name type="scientific">Chitinophaga arvensicola</name>
    <dbReference type="NCBI Taxonomy" id="29529"/>
    <lineage>
        <taxon>Bacteria</taxon>
        <taxon>Pseudomonadati</taxon>
        <taxon>Bacteroidota</taxon>
        <taxon>Chitinophagia</taxon>
        <taxon>Chitinophagales</taxon>
        <taxon>Chitinophagaceae</taxon>
        <taxon>Chitinophaga</taxon>
    </lineage>
</organism>